<name>D9SKS2_CLOC7</name>
<dbReference type="Proteomes" id="UP000002730">
    <property type="component" value="Chromosome"/>
</dbReference>
<organism evidence="1 2">
    <name type="scientific">Clostridium cellulovorans (strain ATCC 35296 / DSM 3052 / OCM 3 / 743B)</name>
    <dbReference type="NCBI Taxonomy" id="573061"/>
    <lineage>
        <taxon>Bacteria</taxon>
        <taxon>Bacillati</taxon>
        <taxon>Bacillota</taxon>
        <taxon>Clostridia</taxon>
        <taxon>Eubacteriales</taxon>
        <taxon>Clostridiaceae</taxon>
        <taxon>Clostridium</taxon>
    </lineage>
</organism>
<dbReference type="AlphaFoldDB" id="D9SKS2"/>
<sequence>MEIAISKEFMYKETKKLIQYIFGLPESISIEIKGILISSSKDEQKIIKAINKCYNDAYSDVDIEMKIKLNETEYNNNSPIYSDCISSLGFQDDILGMSHYRTESHGEVIRVCKMNGMRFNLIVNALCKEETVTLPHGYVVESLEKADNFWFIAVQALGKLMRKDYLISTHLTHMLVQETLVLQMNIRDNEKNTNVHRYGYAEKLNYLSIYNDESTMPSFLKVSDETYNHISKLLYSAVKSYDGLSVSLNDLYKSRIEKYLAIWEFYCKE</sequence>
<dbReference type="KEGG" id="ccb:Clocel_3824"/>
<dbReference type="EMBL" id="CP002160">
    <property type="protein sequence ID" value="ADL53494.1"/>
    <property type="molecule type" value="Genomic_DNA"/>
</dbReference>
<reference evidence="1 2" key="1">
    <citation type="submission" date="2010-08" db="EMBL/GenBank/DDBJ databases">
        <title>Complete sequence of Clostridium cellulovorans 743B.</title>
        <authorList>
            <consortium name="US DOE Joint Genome Institute"/>
            <person name="Lucas S."/>
            <person name="Copeland A."/>
            <person name="Lapidus A."/>
            <person name="Cheng J.-F."/>
            <person name="Bruce D."/>
            <person name="Goodwin L."/>
            <person name="Pitluck S."/>
            <person name="Chertkov O."/>
            <person name="Detter J.C."/>
            <person name="Han C."/>
            <person name="Tapia R."/>
            <person name="Land M."/>
            <person name="Hauser L."/>
            <person name="Chang Y.-J."/>
            <person name="Jeffries C."/>
            <person name="Kyrpides N."/>
            <person name="Ivanova N."/>
            <person name="Mikhailova N."/>
            <person name="Hemme C.L."/>
            <person name="Woyke T."/>
        </authorList>
    </citation>
    <scope>NUCLEOTIDE SEQUENCE [LARGE SCALE GENOMIC DNA]</scope>
    <source>
        <strain evidence="2">ATCC 35296 / DSM 3052 / OCM 3 / 743B</strain>
    </source>
</reference>
<dbReference type="OrthoDB" id="1905293at2"/>
<evidence type="ECO:0000313" key="1">
    <source>
        <dbReference type="EMBL" id="ADL53494.1"/>
    </source>
</evidence>
<gene>
    <name evidence="1" type="ordered locus">Clocel_3824</name>
</gene>
<accession>D9SKS2</accession>
<evidence type="ECO:0000313" key="2">
    <source>
        <dbReference type="Proteomes" id="UP000002730"/>
    </source>
</evidence>
<proteinExistence type="predicted"/>
<dbReference type="eggNOG" id="ENOG5031YBD">
    <property type="taxonomic scope" value="Bacteria"/>
</dbReference>
<dbReference type="HOGENOM" id="CLU_1033272_0_0_9"/>
<dbReference type="STRING" id="573061.Clocel_3824"/>
<dbReference type="RefSeq" id="WP_010073834.1">
    <property type="nucleotide sequence ID" value="NC_014393.1"/>
</dbReference>
<keyword evidence="2" id="KW-1185">Reference proteome</keyword>
<protein>
    <submittedName>
        <fullName evidence="1">Uncharacterized protein</fullName>
    </submittedName>
</protein>